<dbReference type="AlphaFoldDB" id="A0A4R6BW98"/>
<keyword evidence="4" id="KW-1185">Reference proteome</keyword>
<dbReference type="PANTHER" id="PTHR43329">
    <property type="entry name" value="EPOXIDE HYDROLASE"/>
    <property type="match status" value="1"/>
</dbReference>
<evidence type="ECO:0000256" key="1">
    <source>
        <dbReference type="ARBA" id="ARBA00022801"/>
    </source>
</evidence>
<dbReference type="Pfam" id="PF00561">
    <property type="entry name" value="Abhydrolase_1"/>
    <property type="match status" value="1"/>
</dbReference>
<keyword evidence="1 3" id="KW-0378">Hydrolase</keyword>
<name>A0A4R6BW98_9STAP</name>
<comment type="caution">
    <text evidence="3">The sequence shown here is derived from an EMBL/GenBank/DDBJ whole genome shotgun (WGS) entry which is preliminary data.</text>
</comment>
<evidence type="ECO:0000313" key="3">
    <source>
        <dbReference type="EMBL" id="TDM12480.1"/>
    </source>
</evidence>
<gene>
    <name evidence="3" type="ORF">ERX55_10770</name>
</gene>
<dbReference type="PRINTS" id="PR00412">
    <property type="entry name" value="EPOXHYDRLASE"/>
</dbReference>
<dbReference type="SUPFAM" id="SSF53474">
    <property type="entry name" value="alpha/beta-Hydrolases"/>
    <property type="match status" value="1"/>
</dbReference>
<protein>
    <submittedName>
        <fullName evidence="3">Alpha/beta fold hydrolase</fullName>
    </submittedName>
</protein>
<feature type="domain" description="AB hydrolase-1" evidence="2">
    <location>
        <begin position="37"/>
        <end position="134"/>
    </location>
</feature>
<organism evidence="3 4">
    <name type="scientific">Macrococcus bovicus</name>
    <dbReference type="NCBI Taxonomy" id="69968"/>
    <lineage>
        <taxon>Bacteria</taxon>
        <taxon>Bacillati</taxon>
        <taxon>Bacillota</taxon>
        <taxon>Bacilli</taxon>
        <taxon>Bacillales</taxon>
        <taxon>Staphylococcaceae</taxon>
        <taxon>Macrococcus</taxon>
    </lineage>
</organism>
<dbReference type="GO" id="GO:0016787">
    <property type="term" value="F:hydrolase activity"/>
    <property type="evidence" value="ECO:0007669"/>
    <property type="project" value="UniProtKB-KW"/>
</dbReference>
<dbReference type="InterPro" id="IPR029058">
    <property type="entry name" value="AB_hydrolase_fold"/>
</dbReference>
<evidence type="ECO:0000313" key="4">
    <source>
        <dbReference type="Proteomes" id="UP000294843"/>
    </source>
</evidence>
<dbReference type="EMBL" id="SCWF01000016">
    <property type="protein sequence ID" value="TDM12480.1"/>
    <property type="molecule type" value="Genomic_DNA"/>
</dbReference>
<dbReference type="OrthoDB" id="9773293at2"/>
<dbReference type="InterPro" id="IPR000639">
    <property type="entry name" value="Epox_hydrolase-like"/>
</dbReference>
<evidence type="ECO:0000259" key="2">
    <source>
        <dbReference type="Pfam" id="PF00561"/>
    </source>
</evidence>
<reference evidence="3 4" key="1">
    <citation type="submission" date="2019-01" db="EMBL/GenBank/DDBJ databases">
        <title>Draft genome sequences of the type strains of six Macrococcus species.</title>
        <authorList>
            <person name="Mazhar S."/>
            <person name="Altermann E."/>
            <person name="Hill C."/>
            <person name="Mcauliffe O."/>
        </authorList>
    </citation>
    <scope>NUCLEOTIDE SEQUENCE [LARGE SCALE GENOMIC DNA]</scope>
    <source>
        <strain evidence="3 4">ATCC 51825</strain>
    </source>
</reference>
<sequence>MRSKTWISKGGSLMFHVKQLMINNIQYEFVDEGQGTPVLLLHGFPDSKKLWYQMIPELTQQGYRVIVPDLRGYGNTEVAASYQIQDSAADMFSLLTQLGISRAHVIGHDWGAFLGWYLAAHYEAQVISYTALSVGHPNGYLRSGGLKQLVKGSYIGLFVIPGVAERVLAAGDYKVLTKMAEDDRLHQHWYMDLTRPGRLSAGLNWYRHNLKSITAGIETVNVPVMGIIGTQDPALTTAQMKGSEKYVYGSFDYYEIAGGHWLPETHGDQLNQLIIPFLSRQRS</sequence>
<dbReference type="Proteomes" id="UP000294843">
    <property type="component" value="Unassembled WGS sequence"/>
</dbReference>
<dbReference type="InterPro" id="IPR000073">
    <property type="entry name" value="AB_hydrolase_1"/>
</dbReference>
<proteinExistence type="predicted"/>
<accession>A0A4R6BW98</accession>
<dbReference type="Gene3D" id="3.40.50.1820">
    <property type="entry name" value="alpha/beta hydrolase"/>
    <property type="match status" value="1"/>
</dbReference>